<keyword evidence="2" id="KW-0732">Signal</keyword>
<evidence type="ECO:0000313" key="4">
    <source>
        <dbReference type="Proteomes" id="UP000198287"/>
    </source>
</evidence>
<organism evidence="3 4">
    <name type="scientific">Folsomia candida</name>
    <name type="common">Springtail</name>
    <dbReference type="NCBI Taxonomy" id="158441"/>
    <lineage>
        <taxon>Eukaryota</taxon>
        <taxon>Metazoa</taxon>
        <taxon>Ecdysozoa</taxon>
        <taxon>Arthropoda</taxon>
        <taxon>Hexapoda</taxon>
        <taxon>Collembola</taxon>
        <taxon>Entomobryomorpha</taxon>
        <taxon>Isotomoidea</taxon>
        <taxon>Isotomidae</taxon>
        <taxon>Proisotominae</taxon>
        <taxon>Folsomia</taxon>
    </lineage>
</organism>
<proteinExistence type="predicted"/>
<feature type="chain" id="PRO_5012375416" evidence="2">
    <location>
        <begin position="18"/>
        <end position="123"/>
    </location>
</feature>
<feature type="signal peptide" evidence="2">
    <location>
        <begin position="1"/>
        <end position="17"/>
    </location>
</feature>
<comment type="caution">
    <text evidence="3">The sequence shown here is derived from an EMBL/GenBank/DDBJ whole genome shotgun (WGS) entry which is preliminary data.</text>
</comment>
<feature type="region of interest" description="Disordered" evidence="1">
    <location>
        <begin position="90"/>
        <end position="113"/>
    </location>
</feature>
<gene>
    <name evidence="3" type="ORF">Fcan01_17863</name>
</gene>
<dbReference type="AlphaFoldDB" id="A0A226DP21"/>
<name>A0A226DP21_FOLCA</name>
<accession>A0A226DP21</accession>
<reference evidence="3 4" key="1">
    <citation type="submission" date="2015-12" db="EMBL/GenBank/DDBJ databases">
        <title>The genome of Folsomia candida.</title>
        <authorList>
            <person name="Faddeeva A."/>
            <person name="Derks M.F."/>
            <person name="Anvar Y."/>
            <person name="Smit S."/>
            <person name="Van Straalen N."/>
            <person name="Roelofs D."/>
        </authorList>
    </citation>
    <scope>NUCLEOTIDE SEQUENCE [LARGE SCALE GENOMIC DNA]</scope>
    <source>
        <strain evidence="3 4">VU population</strain>
        <tissue evidence="3">Whole body</tissue>
    </source>
</reference>
<evidence type="ECO:0000256" key="1">
    <source>
        <dbReference type="SAM" id="MobiDB-lite"/>
    </source>
</evidence>
<sequence length="123" mass="12724">MVSYCIILSIAILGIAAHPQQTQPGPGACEEYRKQCVDGSSLAGQGASSGVAIFPNNPLPVEQVNMTAIQQMPYCEGLLQACESQNATIPAVPATPDVPEPPAPGGQSNGGGFLSSLRTFFHL</sequence>
<evidence type="ECO:0000256" key="2">
    <source>
        <dbReference type="SAM" id="SignalP"/>
    </source>
</evidence>
<keyword evidence="4" id="KW-1185">Reference proteome</keyword>
<protein>
    <submittedName>
        <fullName evidence="3">Uncharacterized protein</fullName>
    </submittedName>
</protein>
<dbReference type="EMBL" id="LNIX01000013">
    <property type="protein sequence ID" value="OXA47285.1"/>
    <property type="molecule type" value="Genomic_DNA"/>
</dbReference>
<evidence type="ECO:0000313" key="3">
    <source>
        <dbReference type="EMBL" id="OXA47285.1"/>
    </source>
</evidence>
<dbReference type="Proteomes" id="UP000198287">
    <property type="component" value="Unassembled WGS sequence"/>
</dbReference>